<evidence type="ECO:0000313" key="3">
    <source>
        <dbReference type="Proteomes" id="UP000649799"/>
    </source>
</evidence>
<dbReference type="PROSITE" id="PS51257">
    <property type="entry name" value="PROKAR_LIPOPROTEIN"/>
    <property type="match status" value="1"/>
</dbReference>
<gene>
    <name evidence="2" type="ORF">G9Q97_14940</name>
</gene>
<dbReference type="Gene3D" id="3.30.750.44">
    <property type="match status" value="1"/>
</dbReference>
<name>A0ABX0HCF9_9BACT</name>
<dbReference type="PANTHER" id="PTHR11261">
    <property type="entry name" value="INTERPHOTORECEPTOR RETINOID-BINDING PROTEIN"/>
    <property type="match status" value="1"/>
</dbReference>
<dbReference type="RefSeq" id="WP_166148195.1">
    <property type="nucleotide sequence ID" value="NZ_JAANYN010000006.1"/>
</dbReference>
<dbReference type="SUPFAM" id="SSF52096">
    <property type="entry name" value="ClpP/crotonase"/>
    <property type="match status" value="1"/>
</dbReference>
<dbReference type="PANTHER" id="PTHR11261:SF3">
    <property type="entry name" value="RETINOL-BINDING PROTEIN 3"/>
    <property type="match status" value="1"/>
</dbReference>
<proteinExistence type="predicted"/>
<evidence type="ECO:0000259" key="1">
    <source>
        <dbReference type="SMART" id="SM00245"/>
    </source>
</evidence>
<dbReference type="CDD" id="cd07563">
    <property type="entry name" value="Peptidase_S41_IRBP"/>
    <property type="match status" value="1"/>
</dbReference>
<dbReference type="EMBL" id="JAANYN010000006">
    <property type="protein sequence ID" value="NHE58106.1"/>
    <property type="molecule type" value="Genomic_DNA"/>
</dbReference>
<dbReference type="Pfam" id="PF03572">
    <property type="entry name" value="Peptidase_S41"/>
    <property type="match status" value="1"/>
</dbReference>
<comment type="caution">
    <text evidence="2">The sequence shown here is derived from an EMBL/GenBank/DDBJ whole genome shotgun (WGS) entry which is preliminary data.</text>
</comment>
<evidence type="ECO:0000313" key="2">
    <source>
        <dbReference type="EMBL" id="NHE58106.1"/>
    </source>
</evidence>
<dbReference type="SMART" id="SM00245">
    <property type="entry name" value="TSPc"/>
    <property type="match status" value="1"/>
</dbReference>
<dbReference type="Pfam" id="PF14684">
    <property type="entry name" value="Tricorn_C1"/>
    <property type="match status" value="1"/>
</dbReference>
<dbReference type="Proteomes" id="UP000649799">
    <property type="component" value="Unassembled WGS sequence"/>
</dbReference>
<dbReference type="Gene3D" id="3.90.226.10">
    <property type="entry name" value="2-enoyl-CoA Hydratase, Chain A, domain 1"/>
    <property type="match status" value="1"/>
</dbReference>
<dbReference type="InterPro" id="IPR028204">
    <property type="entry name" value="Tricorn_C1"/>
</dbReference>
<reference evidence="2 3" key="1">
    <citation type="submission" date="2020-03" db="EMBL/GenBank/DDBJ databases">
        <title>Cyclobacterium plantarum sp. nov., a marine bacterium isolated from a coastal-marine wetland.</title>
        <authorList>
            <person name="Sanchez-Porro C."/>
            <person name="Ventosa A."/>
            <person name="Amoozegar M."/>
        </authorList>
    </citation>
    <scope>NUCLEOTIDE SEQUENCE [LARGE SCALE GENOMIC DNA]</scope>
    <source>
        <strain evidence="2 3">GBPx2</strain>
    </source>
</reference>
<keyword evidence="3" id="KW-1185">Reference proteome</keyword>
<protein>
    <submittedName>
        <fullName evidence="2">S41 family peptidase</fullName>
    </submittedName>
</protein>
<sequence>MVKQTRLFFLFLFVFSSCEQWVMPQDPGSGALEVFDQLWEDVYARYSFFDHKNLDWEQIREQYRPEVNAEMGQLELYELLADMLFELRDGHVNLSTGFNRSRNWEWYQEFPVNYDENLIEESYLGRDYWISGPLQHQMLDDVLYVNYRSFAQSISESNLQVVVERARRSRGVIIDVRNNGGGNLSNASLLASAFAEEEMVYARQRIKSGPGTGDFGSWEDMKISPREDGTYLGPVVVLTNRRSYSATTFFAQMMKVLPNAITLGDQTGGGGGTPVFGELTNGWTYRFSATQTIDLEERQLEDGVLTDLRVDLSELAASRGEDNLIATAIAVIRSNN</sequence>
<dbReference type="InterPro" id="IPR005151">
    <property type="entry name" value="Tail-specific_protease"/>
</dbReference>
<feature type="domain" description="Tail specific protease" evidence="1">
    <location>
        <begin position="117"/>
        <end position="311"/>
    </location>
</feature>
<organism evidence="2 3">
    <name type="scientific">Cyclobacterium plantarum</name>
    <dbReference type="NCBI Taxonomy" id="2716263"/>
    <lineage>
        <taxon>Bacteria</taxon>
        <taxon>Pseudomonadati</taxon>
        <taxon>Bacteroidota</taxon>
        <taxon>Cytophagia</taxon>
        <taxon>Cytophagales</taxon>
        <taxon>Cyclobacteriaceae</taxon>
        <taxon>Cyclobacterium</taxon>
    </lineage>
</organism>
<accession>A0ABX0HCF9</accession>
<dbReference type="InterPro" id="IPR029045">
    <property type="entry name" value="ClpP/crotonase-like_dom_sf"/>
</dbReference>